<evidence type="ECO:0000256" key="7">
    <source>
        <dbReference type="ARBA" id="ARBA00023186"/>
    </source>
</evidence>
<evidence type="ECO:0000256" key="6">
    <source>
        <dbReference type="ARBA" id="ARBA00023136"/>
    </source>
</evidence>
<evidence type="ECO:0000256" key="3">
    <source>
        <dbReference type="ARBA" id="ARBA00022519"/>
    </source>
</evidence>
<name>A0A820N085_9BILA</name>
<dbReference type="AlphaFoldDB" id="A0A820N085"/>
<keyword evidence="11" id="KW-0413">Isomerase</keyword>
<keyword evidence="3" id="KW-0997">Cell inner membrane</keyword>
<keyword evidence="4" id="KW-0812">Transmembrane</keyword>
<dbReference type="EMBL" id="CAJNYD010002394">
    <property type="protein sequence ID" value="CAF3415982.1"/>
    <property type="molecule type" value="Genomic_DNA"/>
</dbReference>
<keyword evidence="11" id="KW-0697">Rotamase</keyword>
<dbReference type="InterPro" id="IPR000297">
    <property type="entry name" value="PPIase_PpiC"/>
</dbReference>
<dbReference type="PROSITE" id="PS50198">
    <property type="entry name" value="PPIC_PPIASE_2"/>
    <property type="match status" value="1"/>
</dbReference>
<evidence type="ECO:0000256" key="9">
    <source>
        <dbReference type="ARBA" id="ARBA00040743"/>
    </source>
</evidence>
<dbReference type="Pfam" id="PF13623">
    <property type="entry name" value="SurA_N_2"/>
    <property type="match status" value="1"/>
</dbReference>
<comment type="similarity">
    <text evidence="8">Belongs to the PpiD chaperone family.</text>
</comment>
<evidence type="ECO:0000256" key="2">
    <source>
        <dbReference type="ARBA" id="ARBA00022475"/>
    </source>
</evidence>
<evidence type="ECO:0000313" key="15">
    <source>
        <dbReference type="Proteomes" id="UP000663851"/>
    </source>
</evidence>
<evidence type="ECO:0000256" key="1">
    <source>
        <dbReference type="ARBA" id="ARBA00004382"/>
    </source>
</evidence>
<proteinExistence type="inferred from homology"/>
<dbReference type="InterPro" id="IPR046357">
    <property type="entry name" value="PPIase_dom_sf"/>
</dbReference>
<dbReference type="GO" id="GO:0005886">
    <property type="term" value="C:plasma membrane"/>
    <property type="evidence" value="ECO:0007669"/>
    <property type="project" value="UniProtKB-SubCell"/>
</dbReference>
<dbReference type="InterPro" id="IPR052029">
    <property type="entry name" value="PpiD_chaperone"/>
</dbReference>
<accession>A0A820N085</accession>
<dbReference type="Gene3D" id="3.10.50.40">
    <property type="match status" value="1"/>
</dbReference>
<feature type="domain" description="PpiC" evidence="12">
    <location>
        <begin position="345"/>
        <end position="451"/>
    </location>
</feature>
<dbReference type="InterPro" id="IPR027304">
    <property type="entry name" value="Trigger_fact/SurA_dom_sf"/>
</dbReference>
<reference evidence="14" key="1">
    <citation type="submission" date="2021-02" db="EMBL/GenBank/DDBJ databases">
        <authorList>
            <person name="Nowell W R."/>
        </authorList>
    </citation>
    <scope>NUCLEOTIDE SEQUENCE</scope>
</reference>
<dbReference type="Proteomes" id="UP000663833">
    <property type="component" value="Unassembled WGS sequence"/>
</dbReference>
<evidence type="ECO:0000313" key="14">
    <source>
        <dbReference type="EMBL" id="CAF4381459.1"/>
    </source>
</evidence>
<evidence type="ECO:0000256" key="11">
    <source>
        <dbReference type="PROSITE-ProRule" id="PRU00278"/>
    </source>
</evidence>
<sequence>MAVLGKIRQKSALLILIIGLCLFAFIAQDFWKKDMFSSNSKDVGAVNGEGIDFQKFNEKVNNLEKSGRGISNMQAVNQVWGQEVNIALLTAEFKKLGIRAGKSHLIDALKQNQNIGQEKMFQNEAGVFDVAKYNEYFKTNPEQQQYKDATEADAILNSKYQIYASLIKSGFNTTKLEAKLKYEAEANKVSFDFVSVPYNTIKDTEVKITDEELTAYMETKKEKYKADEIREIQYVLIEDKPSVADENEIKGNITALLSGRVEYNDKTGKNDTLQGFKNTSNVADFVNSNSDKSFDSTYVAQKDLPATDAVQLMNLPAGEVYGPYIRQYENGKFYCLSKSLGKKANVNARASHILIGWEGSGSQNQKEKRTKEQAKAKADLILAQCLANPSAFMMAAFQNSEDSSAQQGGDLGYFSQGQMVKPFNDFVFNNAKGKIGMVESQFGYHIINITDKQDGVKLATVAKKIMASEKTQDELYAKSSNFELKAGDKSFEDAAKEMKLTILPNVKFKALEEGVGALGAQRQIVRWAFNTDTNINDVKKFEVTNMGNVIAKLVKINPEGLLSIEDARIQVEPILRNKKKAEMIAAKMKGNSLEAIAAANKVAVQQAVDLTIENPNLPNAGVEYKVVGTAFGTMTNKTSKTIEGNGGVFVVRTKAITKALPTNDYSAYLMKLKQQNAGKAGAFSEALKKVADITDNRGSFNF</sequence>
<dbReference type="EMBL" id="CAJOBO010001471">
    <property type="protein sequence ID" value="CAF4381459.1"/>
    <property type="molecule type" value="Genomic_DNA"/>
</dbReference>
<dbReference type="Proteomes" id="UP000663851">
    <property type="component" value="Unassembled WGS sequence"/>
</dbReference>
<dbReference type="PANTHER" id="PTHR47529">
    <property type="entry name" value="PEPTIDYL-PROLYL CIS-TRANS ISOMERASE D"/>
    <property type="match status" value="1"/>
</dbReference>
<dbReference type="SUPFAM" id="SSF109998">
    <property type="entry name" value="Triger factor/SurA peptide-binding domain-like"/>
    <property type="match status" value="1"/>
</dbReference>
<gene>
    <name evidence="14" type="ORF">HFQ381_LOCUS18770</name>
    <name evidence="13" type="ORF">LUA448_LOCUS18970</name>
</gene>
<evidence type="ECO:0000256" key="4">
    <source>
        <dbReference type="ARBA" id="ARBA00022692"/>
    </source>
</evidence>
<dbReference type="Pfam" id="PF13616">
    <property type="entry name" value="Rotamase_3"/>
    <property type="match status" value="1"/>
</dbReference>
<keyword evidence="2" id="KW-1003">Cell membrane</keyword>
<dbReference type="GO" id="GO:0003755">
    <property type="term" value="F:peptidyl-prolyl cis-trans isomerase activity"/>
    <property type="evidence" value="ECO:0007669"/>
    <property type="project" value="UniProtKB-KW"/>
</dbReference>
<comment type="subcellular location">
    <subcellularLocation>
        <location evidence="1">Cell inner membrane</location>
        <topology evidence="1">Single-pass type II membrane protein</topology>
        <orientation evidence="1">Periplasmic side</orientation>
    </subcellularLocation>
</comment>
<organism evidence="14 15">
    <name type="scientific">Rotaria socialis</name>
    <dbReference type="NCBI Taxonomy" id="392032"/>
    <lineage>
        <taxon>Eukaryota</taxon>
        <taxon>Metazoa</taxon>
        <taxon>Spiralia</taxon>
        <taxon>Gnathifera</taxon>
        <taxon>Rotifera</taxon>
        <taxon>Eurotatoria</taxon>
        <taxon>Bdelloidea</taxon>
        <taxon>Philodinida</taxon>
        <taxon>Philodinidae</taxon>
        <taxon>Rotaria</taxon>
    </lineage>
</organism>
<protein>
    <recommendedName>
        <fullName evidence="9">Periplasmic chaperone PpiD</fullName>
    </recommendedName>
    <alternativeName>
        <fullName evidence="10">Periplasmic folding chaperone</fullName>
    </alternativeName>
</protein>
<evidence type="ECO:0000256" key="5">
    <source>
        <dbReference type="ARBA" id="ARBA00022989"/>
    </source>
</evidence>
<keyword evidence="7" id="KW-0143">Chaperone</keyword>
<evidence type="ECO:0000259" key="12">
    <source>
        <dbReference type="PROSITE" id="PS50198"/>
    </source>
</evidence>
<evidence type="ECO:0000256" key="8">
    <source>
        <dbReference type="ARBA" id="ARBA00038408"/>
    </source>
</evidence>
<dbReference type="PANTHER" id="PTHR47529:SF1">
    <property type="entry name" value="PERIPLASMIC CHAPERONE PPID"/>
    <property type="match status" value="1"/>
</dbReference>
<keyword evidence="6" id="KW-0472">Membrane</keyword>
<comment type="caution">
    <text evidence="14">The sequence shown here is derived from an EMBL/GenBank/DDBJ whole genome shotgun (WGS) entry which is preliminary data.</text>
</comment>
<dbReference type="SUPFAM" id="SSF54534">
    <property type="entry name" value="FKBP-like"/>
    <property type="match status" value="1"/>
</dbReference>
<evidence type="ECO:0000256" key="10">
    <source>
        <dbReference type="ARBA" id="ARBA00042775"/>
    </source>
</evidence>
<evidence type="ECO:0000313" key="13">
    <source>
        <dbReference type="EMBL" id="CAF3415982.1"/>
    </source>
</evidence>
<keyword evidence="5" id="KW-1133">Transmembrane helix</keyword>